<dbReference type="PANTHER" id="PTHR37299:SF1">
    <property type="entry name" value="STAGE 0 SPORULATION PROTEIN A HOMOLOG"/>
    <property type="match status" value="1"/>
</dbReference>
<evidence type="ECO:0000313" key="6">
    <source>
        <dbReference type="Proteomes" id="UP000003639"/>
    </source>
</evidence>
<reference evidence="5 6" key="2">
    <citation type="submission" date="2007-06" db="EMBL/GenBank/DDBJ databases">
        <title>Draft genome sequence of Pseudoflavonifractor capillosus ATCC 29799.</title>
        <authorList>
            <person name="Sudarsanam P."/>
            <person name="Ley R."/>
            <person name="Guruge J."/>
            <person name="Turnbaugh P.J."/>
            <person name="Mahowald M."/>
            <person name="Liep D."/>
            <person name="Gordon J."/>
        </authorList>
    </citation>
    <scope>NUCLEOTIDE SEQUENCE [LARGE SCALE GENOMIC DNA]</scope>
    <source>
        <strain evidence="5 6">ATCC 29799</strain>
    </source>
</reference>
<dbReference type="PROSITE" id="PS50110">
    <property type="entry name" value="RESPONSE_REGULATORY"/>
    <property type="match status" value="1"/>
</dbReference>
<keyword evidence="3" id="KW-0597">Phosphoprotein</keyword>
<dbReference type="InterPro" id="IPR007492">
    <property type="entry name" value="LytTR_DNA-bd_dom"/>
</dbReference>
<gene>
    <name evidence="5" type="ORF">BACCAP_00597</name>
</gene>
<sequence length="274" mass="31145">MEVQTEAKRPVWCWNLPGEHDKIMKSNSDPGAGETEGDRMISIAIVEDEEIFSKQMLEYVHRFAAETHQPVQAQVFGDGATFLDEYDGSFQIIFMDIVMPHMDGLDAARRLREVDQNVCLIFLTSMAQYAIRGYEVSALDFVIKPLAYDLFKIKMEKAIAHIRVDESFHIPVSNGIKTVRFSQIRYVESSKHYLYFHTDADTYRMRGSMRDITDTFLSNGFAAASGSLLLNLSYVEQASGSEVTVAGEHFSVARTYKNDFWNRLTVYMSGGILK</sequence>
<evidence type="ECO:0000259" key="4">
    <source>
        <dbReference type="PROSITE" id="PS50110"/>
    </source>
</evidence>
<dbReference type="InterPro" id="IPR001789">
    <property type="entry name" value="Sig_transdc_resp-reg_receiver"/>
</dbReference>
<keyword evidence="6" id="KW-1185">Reference proteome</keyword>
<dbReference type="SUPFAM" id="SSF52172">
    <property type="entry name" value="CheY-like"/>
    <property type="match status" value="1"/>
</dbReference>
<evidence type="ECO:0000256" key="1">
    <source>
        <dbReference type="ARBA" id="ARBA00018672"/>
    </source>
</evidence>
<dbReference type="InterPro" id="IPR011006">
    <property type="entry name" value="CheY-like_superfamily"/>
</dbReference>
<dbReference type="Pfam" id="PF00072">
    <property type="entry name" value="Response_reg"/>
    <property type="match status" value="1"/>
</dbReference>
<dbReference type="SMART" id="SM00448">
    <property type="entry name" value="REC"/>
    <property type="match status" value="1"/>
</dbReference>
<organism evidence="5 6">
    <name type="scientific">Pseudoflavonifractor capillosus ATCC 29799</name>
    <dbReference type="NCBI Taxonomy" id="411467"/>
    <lineage>
        <taxon>Bacteria</taxon>
        <taxon>Bacillati</taxon>
        <taxon>Bacillota</taxon>
        <taxon>Clostridia</taxon>
        <taxon>Eubacteriales</taxon>
        <taxon>Oscillospiraceae</taxon>
        <taxon>Pseudoflavonifractor</taxon>
    </lineage>
</organism>
<feature type="modified residue" description="4-aspartylphosphate" evidence="3">
    <location>
        <position position="96"/>
    </location>
</feature>
<dbReference type="Gene3D" id="3.40.50.2300">
    <property type="match status" value="1"/>
</dbReference>
<evidence type="ECO:0000313" key="5">
    <source>
        <dbReference type="EMBL" id="EDN01469.1"/>
    </source>
</evidence>
<feature type="domain" description="Response regulatory" evidence="4">
    <location>
        <begin position="42"/>
        <end position="159"/>
    </location>
</feature>
<dbReference type="Gene3D" id="2.40.50.1020">
    <property type="entry name" value="LytTr DNA-binding domain"/>
    <property type="match status" value="1"/>
</dbReference>
<dbReference type="eggNOG" id="COG3279">
    <property type="taxonomic scope" value="Bacteria"/>
</dbReference>
<dbReference type="AlphaFoldDB" id="A6NQX2"/>
<dbReference type="Proteomes" id="UP000003639">
    <property type="component" value="Unassembled WGS sequence"/>
</dbReference>
<evidence type="ECO:0000256" key="3">
    <source>
        <dbReference type="PROSITE-ProRule" id="PRU00169"/>
    </source>
</evidence>
<dbReference type="STRING" id="411467.BACCAP_00597"/>
<protein>
    <recommendedName>
        <fullName evidence="1">Stage 0 sporulation protein A homolog</fullName>
    </recommendedName>
</protein>
<dbReference type="Pfam" id="PF04397">
    <property type="entry name" value="LytTR"/>
    <property type="match status" value="1"/>
</dbReference>
<dbReference type="GO" id="GO:0000156">
    <property type="term" value="F:phosphorelay response regulator activity"/>
    <property type="evidence" value="ECO:0007669"/>
    <property type="project" value="InterPro"/>
</dbReference>
<comment type="function">
    <text evidence="2">May play the central regulatory role in sporulation. It may be an element of the effector pathway responsible for the activation of sporulation genes in response to nutritional stress. Spo0A may act in concert with spo0H (a sigma factor) to control the expression of some genes that are critical to the sporulation process.</text>
</comment>
<dbReference type="GO" id="GO:0003677">
    <property type="term" value="F:DNA binding"/>
    <property type="evidence" value="ECO:0007669"/>
    <property type="project" value="InterPro"/>
</dbReference>
<dbReference type="SMART" id="SM00850">
    <property type="entry name" value="LytTR"/>
    <property type="match status" value="1"/>
</dbReference>
<proteinExistence type="predicted"/>
<accession>A6NQX2</accession>
<name>A6NQX2_9FIRM</name>
<comment type="caution">
    <text evidence="5">The sequence shown here is derived from an EMBL/GenBank/DDBJ whole genome shotgun (WGS) entry which is preliminary data.</text>
</comment>
<dbReference type="PANTHER" id="PTHR37299">
    <property type="entry name" value="TRANSCRIPTIONAL REGULATOR-RELATED"/>
    <property type="match status" value="1"/>
</dbReference>
<reference evidence="5 6" key="1">
    <citation type="submission" date="2007-04" db="EMBL/GenBank/DDBJ databases">
        <authorList>
            <person name="Fulton L."/>
            <person name="Clifton S."/>
            <person name="Fulton B."/>
            <person name="Xu J."/>
            <person name="Minx P."/>
            <person name="Pepin K.H."/>
            <person name="Johnson M."/>
            <person name="Thiruvilangam P."/>
            <person name="Bhonagiri V."/>
            <person name="Nash W.E."/>
            <person name="Mardis E.R."/>
            <person name="Wilson R.K."/>
        </authorList>
    </citation>
    <scope>NUCLEOTIDE SEQUENCE [LARGE SCALE GENOMIC DNA]</scope>
    <source>
        <strain evidence="5 6">ATCC 29799</strain>
    </source>
</reference>
<evidence type="ECO:0000256" key="2">
    <source>
        <dbReference type="ARBA" id="ARBA00024867"/>
    </source>
</evidence>
<dbReference type="OrthoDB" id="3190595at2"/>
<dbReference type="EMBL" id="AAXG02000005">
    <property type="protein sequence ID" value="EDN01469.1"/>
    <property type="molecule type" value="Genomic_DNA"/>
</dbReference>
<dbReference type="InterPro" id="IPR046947">
    <property type="entry name" value="LytR-like"/>
</dbReference>